<comment type="caution">
    <text evidence="1">The sequence shown here is derived from an EMBL/GenBank/DDBJ whole genome shotgun (WGS) entry which is preliminary data.</text>
</comment>
<organism evidence="1 2">
    <name type="scientific">Smallanthus sonchifolius</name>
    <dbReference type="NCBI Taxonomy" id="185202"/>
    <lineage>
        <taxon>Eukaryota</taxon>
        <taxon>Viridiplantae</taxon>
        <taxon>Streptophyta</taxon>
        <taxon>Embryophyta</taxon>
        <taxon>Tracheophyta</taxon>
        <taxon>Spermatophyta</taxon>
        <taxon>Magnoliopsida</taxon>
        <taxon>eudicotyledons</taxon>
        <taxon>Gunneridae</taxon>
        <taxon>Pentapetalae</taxon>
        <taxon>asterids</taxon>
        <taxon>campanulids</taxon>
        <taxon>Asterales</taxon>
        <taxon>Asteraceae</taxon>
        <taxon>Asteroideae</taxon>
        <taxon>Heliantheae alliance</taxon>
        <taxon>Millerieae</taxon>
        <taxon>Smallanthus</taxon>
    </lineage>
</organism>
<evidence type="ECO:0000313" key="1">
    <source>
        <dbReference type="EMBL" id="KAI3706067.1"/>
    </source>
</evidence>
<sequence length="214" mass="24323">MKPRSRRMIPFHAIDMMNTDDPSMLKLRSPFDQEETYQDFNIAGSFNASGTIYAYGFGYGTTADDLKIVRLRNHLSAFQNCMRSLVLKHGHGADLSGTITFVVIRARLQMDFCTGFQSQRYCQCRRELWVMKEHGLGKTWSMVCLLESVFGSSCILDDGKLLILTLSEQLVIYDMFKDSYKEVNALMSFRQLGSWLQAVEYVESSISPSGICSV</sequence>
<dbReference type="Proteomes" id="UP001056120">
    <property type="component" value="Linkage Group LG25"/>
</dbReference>
<reference evidence="1 2" key="2">
    <citation type="journal article" date="2022" name="Mol. Ecol. Resour.">
        <title>The genomes of chicory, endive, great burdock and yacon provide insights into Asteraceae paleo-polyploidization history and plant inulin production.</title>
        <authorList>
            <person name="Fan W."/>
            <person name="Wang S."/>
            <person name="Wang H."/>
            <person name="Wang A."/>
            <person name="Jiang F."/>
            <person name="Liu H."/>
            <person name="Zhao H."/>
            <person name="Xu D."/>
            <person name="Zhang Y."/>
        </authorList>
    </citation>
    <scope>NUCLEOTIDE SEQUENCE [LARGE SCALE GENOMIC DNA]</scope>
    <source>
        <strain evidence="2">cv. Yunnan</strain>
        <tissue evidence="1">Leaves</tissue>
    </source>
</reference>
<keyword evidence="2" id="KW-1185">Reference proteome</keyword>
<dbReference type="EMBL" id="CM042042">
    <property type="protein sequence ID" value="KAI3706067.1"/>
    <property type="molecule type" value="Genomic_DNA"/>
</dbReference>
<proteinExistence type="predicted"/>
<evidence type="ECO:0000313" key="2">
    <source>
        <dbReference type="Proteomes" id="UP001056120"/>
    </source>
</evidence>
<name>A0ACB9A7F6_9ASTR</name>
<reference evidence="2" key="1">
    <citation type="journal article" date="2022" name="Mol. Ecol. Resour.">
        <title>The genomes of chicory, endive, great burdock and yacon provide insights into Asteraceae palaeo-polyploidization history and plant inulin production.</title>
        <authorList>
            <person name="Fan W."/>
            <person name="Wang S."/>
            <person name="Wang H."/>
            <person name="Wang A."/>
            <person name="Jiang F."/>
            <person name="Liu H."/>
            <person name="Zhao H."/>
            <person name="Xu D."/>
            <person name="Zhang Y."/>
        </authorList>
    </citation>
    <scope>NUCLEOTIDE SEQUENCE [LARGE SCALE GENOMIC DNA]</scope>
    <source>
        <strain evidence="2">cv. Yunnan</strain>
    </source>
</reference>
<protein>
    <submittedName>
        <fullName evidence="1">Uncharacterized protein</fullName>
    </submittedName>
</protein>
<gene>
    <name evidence="1" type="ORF">L1987_76320</name>
</gene>
<accession>A0ACB9A7F6</accession>